<reference evidence="1 2" key="1">
    <citation type="journal article" date="2022" name="Genome Biol. Evol.">
        <title>The Spruce Budworm Genome: Reconstructing the Evolutionary History of Antifreeze Proteins.</title>
        <authorList>
            <person name="Beliveau C."/>
            <person name="Gagne P."/>
            <person name="Picq S."/>
            <person name="Vernygora O."/>
            <person name="Keeling C.I."/>
            <person name="Pinkney K."/>
            <person name="Doucet D."/>
            <person name="Wen F."/>
            <person name="Johnston J.S."/>
            <person name="Maaroufi H."/>
            <person name="Boyle B."/>
            <person name="Laroche J."/>
            <person name="Dewar K."/>
            <person name="Juretic N."/>
            <person name="Blackburn G."/>
            <person name="Nisole A."/>
            <person name="Brunet B."/>
            <person name="Brandao M."/>
            <person name="Lumley L."/>
            <person name="Duan J."/>
            <person name="Quan G."/>
            <person name="Lucarotti C.J."/>
            <person name="Roe A.D."/>
            <person name="Sperling F.A.H."/>
            <person name="Levesque R.C."/>
            <person name="Cusson M."/>
        </authorList>
    </citation>
    <scope>NUCLEOTIDE SEQUENCE [LARGE SCALE GENOMIC DNA]</scope>
    <source>
        <strain evidence="1">Glfc:IPQL:Cfum</strain>
    </source>
</reference>
<sequence>MCRKDVPVKPPMRHILPHSTVNRAKEQEKKIQMRMIYLQEYNERMRKERAERAREKQNRIKQRVQAAAEMELRRKITMVRQWRTNEKKRLARVKHEREAKAKYLESEANRKWSARVSAQNHKIQEEALLLKLYTEDMNAGAARRAKKADIYAYVTDLELQRIRLANWKLLHGGNAKAAQLVRKMGEEFERSKRGAKGMSLEFALSLAHEAMNNAWSTEGDTLMTLGQARARMDVETVLPSAPVRLLEEILETTVMEFARQRTHLLMRDVERVVRGRAATVFFQNFRPAPKKRSQKPPRWSAQVATEMARQNVNVRRGAGIAFGDVRDIPNEEEAEHEMKRARDRPPTPVVWFFRLNHPAPPRLKRLVFFIWICMGMRSLHQLRSVTGSPHSRVCHVRTASGPLQDGGVQSRKCIMDDWKETAHIVPDSHRLKNRAAHSAGCLGQSFLLILIAFLLDQLCGMVDIIVFNESLQAYMITMAAGPFYRRQYLRNAYLKLYNSSNFKIRQIQELPNTVFASSCLQPSRTKLAEVTFSDRCEDLPDPVALGTFLPERRKMLEMINVAARLMSRSVSEKVLKGLDIIVGTVTLPNMRHPMEWGEAVEGLASAVVDNRVNVENADVRRTSEFLAHRILRSLLLEMKEEKRKRKESIASSEGGEAKKDFYDPNTATESGKESPNK</sequence>
<gene>
    <name evidence="1" type="ORF">MSG28_011196</name>
</gene>
<evidence type="ECO:0000313" key="1">
    <source>
        <dbReference type="EMBL" id="KAI8438848.1"/>
    </source>
</evidence>
<dbReference type="EMBL" id="CM046118">
    <property type="protein sequence ID" value="KAI8438848.1"/>
    <property type="molecule type" value="Genomic_DNA"/>
</dbReference>
<keyword evidence="2" id="KW-1185">Reference proteome</keyword>
<name>A0ACC0KRC1_CHOFU</name>
<organism evidence="1 2">
    <name type="scientific">Choristoneura fumiferana</name>
    <name type="common">Spruce budworm moth</name>
    <name type="synonym">Archips fumiferana</name>
    <dbReference type="NCBI Taxonomy" id="7141"/>
    <lineage>
        <taxon>Eukaryota</taxon>
        <taxon>Metazoa</taxon>
        <taxon>Ecdysozoa</taxon>
        <taxon>Arthropoda</taxon>
        <taxon>Hexapoda</taxon>
        <taxon>Insecta</taxon>
        <taxon>Pterygota</taxon>
        <taxon>Neoptera</taxon>
        <taxon>Endopterygota</taxon>
        <taxon>Lepidoptera</taxon>
        <taxon>Glossata</taxon>
        <taxon>Ditrysia</taxon>
        <taxon>Tortricoidea</taxon>
        <taxon>Tortricidae</taxon>
        <taxon>Tortricinae</taxon>
        <taxon>Choristoneura</taxon>
    </lineage>
</organism>
<protein>
    <submittedName>
        <fullName evidence="1">Uncharacterized protein</fullName>
    </submittedName>
</protein>
<dbReference type="Proteomes" id="UP001064048">
    <property type="component" value="Chromosome 18"/>
</dbReference>
<proteinExistence type="predicted"/>
<evidence type="ECO:0000313" key="2">
    <source>
        <dbReference type="Proteomes" id="UP001064048"/>
    </source>
</evidence>
<accession>A0ACC0KRC1</accession>
<comment type="caution">
    <text evidence="1">The sequence shown here is derived from an EMBL/GenBank/DDBJ whole genome shotgun (WGS) entry which is preliminary data.</text>
</comment>